<dbReference type="GO" id="GO:0005886">
    <property type="term" value="C:plasma membrane"/>
    <property type="evidence" value="ECO:0007669"/>
    <property type="project" value="UniProtKB-SubCell"/>
</dbReference>
<dbReference type="PANTHER" id="PTHR24177:SF470">
    <property type="entry name" value="ANKYRIN REPEAT PROTEIN"/>
    <property type="match status" value="1"/>
</dbReference>
<proteinExistence type="predicted"/>
<organism evidence="4 5">
    <name type="scientific">Lupinus albus</name>
    <name type="common">White lupine</name>
    <name type="synonym">Lupinus termis</name>
    <dbReference type="NCBI Taxonomy" id="3870"/>
    <lineage>
        <taxon>Eukaryota</taxon>
        <taxon>Viridiplantae</taxon>
        <taxon>Streptophyta</taxon>
        <taxon>Embryophyta</taxon>
        <taxon>Tracheophyta</taxon>
        <taxon>Spermatophyta</taxon>
        <taxon>Magnoliopsida</taxon>
        <taxon>eudicotyledons</taxon>
        <taxon>Gunneridae</taxon>
        <taxon>Pentapetalae</taxon>
        <taxon>rosids</taxon>
        <taxon>fabids</taxon>
        <taxon>Fabales</taxon>
        <taxon>Fabaceae</taxon>
        <taxon>Papilionoideae</taxon>
        <taxon>50 kb inversion clade</taxon>
        <taxon>genistoids sensu lato</taxon>
        <taxon>core genistoids</taxon>
        <taxon>Genisteae</taxon>
        <taxon>Lupinus</taxon>
    </lineage>
</organism>
<dbReference type="Proteomes" id="UP000447434">
    <property type="component" value="Chromosome 20"/>
</dbReference>
<feature type="transmembrane region" description="Helical" evidence="2">
    <location>
        <begin position="299"/>
        <end position="325"/>
    </location>
</feature>
<dbReference type="AlphaFoldDB" id="A0A6A4NKU3"/>
<name>A0A6A4NKU3_LUPAL</name>
<keyword evidence="2" id="KW-0472">Membrane</keyword>
<dbReference type="Gene3D" id="1.25.40.20">
    <property type="entry name" value="Ankyrin repeat-containing domain"/>
    <property type="match status" value="2"/>
</dbReference>
<protein>
    <submittedName>
        <fullName evidence="4">Putative ankyrin repeat-containing domain, PGG domain-containing protein</fullName>
    </submittedName>
</protein>
<feature type="domain" description="PGG" evidence="3">
    <location>
        <begin position="533"/>
        <end position="646"/>
    </location>
</feature>
<feature type="transmembrane region" description="Helical" evidence="2">
    <location>
        <begin position="581"/>
        <end position="601"/>
    </location>
</feature>
<evidence type="ECO:0000256" key="2">
    <source>
        <dbReference type="SAM" id="Phobius"/>
    </source>
</evidence>
<dbReference type="Pfam" id="PF12796">
    <property type="entry name" value="Ank_2"/>
    <property type="match status" value="1"/>
</dbReference>
<dbReference type="InterPro" id="IPR002110">
    <property type="entry name" value="Ankyrin_rpt"/>
</dbReference>
<dbReference type="InterPro" id="IPR026961">
    <property type="entry name" value="PGG_dom"/>
</dbReference>
<dbReference type="SMART" id="SM00248">
    <property type="entry name" value="ANK"/>
    <property type="match status" value="6"/>
</dbReference>
<evidence type="ECO:0000313" key="4">
    <source>
        <dbReference type="EMBL" id="KAE9591415.1"/>
    </source>
</evidence>
<dbReference type="PANTHER" id="PTHR24177">
    <property type="entry name" value="CASKIN"/>
    <property type="match status" value="1"/>
</dbReference>
<gene>
    <name evidence="4" type="ORF">Lalb_Chr20g0118221</name>
</gene>
<feature type="transmembrane region" description="Helical" evidence="2">
    <location>
        <begin position="658"/>
        <end position="678"/>
    </location>
</feature>
<reference evidence="5" key="1">
    <citation type="journal article" date="2020" name="Nat. Commun.">
        <title>Genome sequence of the cluster root forming white lupin.</title>
        <authorList>
            <person name="Hufnagel B."/>
            <person name="Marques A."/>
            <person name="Soriano A."/>
            <person name="Marques L."/>
            <person name="Divol F."/>
            <person name="Doumas P."/>
            <person name="Sallet E."/>
            <person name="Mancinotti D."/>
            <person name="Carrere S."/>
            <person name="Marande W."/>
            <person name="Arribat S."/>
            <person name="Keller J."/>
            <person name="Huneau C."/>
            <person name="Blein T."/>
            <person name="Aime D."/>
            <person name="Laguerre M."/>
            <person name="Taylor J."/>
            <person name="Schubert V."/>
            <person name="Nelson M."/>
            <person name="Geu-Flores F."/>
            <person name="Crespi M."/>
            <person name="Gallardo-Guerrero K."/>
            <person name="Delaux P.-M."/>
            <person name="Salse J."/>
            <person name="Berges H."/>
            <person name="Guyot R."/>
            <person name="Gouzy J."/>
            <person name="Peret B."/>
        </authorList>
    </citation>
    <scope>NUCLEOTIDE SEQUENCE [LARGE SCALE GENOMIC DNA]</scope>
    <source>
        <strain evidence="5">cv. Amiga</strain>
    </source>
</reference>
<dbReference type="OrthoDB" id="20727at2759"/>
<comment type="caution">
    <text evidence="4">The sequence shown here is derived from an EMBL/GenBank/DDBJ whole genome shotgun (WGS) entry which is preliminary data.</text>
</comment>
<evidence type="ECO:0000259" key="3">
    <source>
        <dbReference type="Pfam" id="PF13962"/>
    </source>
</evidence>
<dbReference type="InterPro" id="IPR036770">
    <property type="entry name" value="Ankyrin_rpt-contain_sf"/>
</dbReference>
<dbReference type="EMBL" id="WOCE01000020">
    <property type="protein sequence ID" value="KAE9591415.1"/>
    <property type="molecule type" value="Genomic_DNA"/>
</dbReference>
<keyword evidence="2" id="KW-0812">Transmembrane</keyword>
<feature type="transmembrane region" description="Helical" evidence="2">
    <location>
        <begin position="621"/>
        <end position="646"/>
    </location>
</feature>
<comment type="subcellular location">
    <subcellularLocation>
        <location evidence="1">Cell membrane</location>
        <topology evidence="1">Peripheral membrane protein</topology>
        <orientation evidence="1">Cytoplasmic side</orientation>
    </subcellularLocation>
</comment>
<keyword evidence="2" id="KW-1133">Transmembrane helix</keyword>
<evidence type="ECO:0000313" key="5">
    <source>
        <dbReference type="Proteomes" id="UP000447434"/>
    </source>
</evidence>
<evidence type="ECO:0000256" key="1">
    <source>
        <dbReference type="ARBA" id="ARBA00004413"/>
    </source>
</evidence>
<dbReference type="Pfam" id="PF13962">
    <property type="entry name" value="PGG"/>
    <property type="match status" value="1"/>
</dbReference>
<dbReference type="SUPFAM" id="SSF48403">
    <property type="entry name" value="Ankyrin repeat"/>
    <property type="match status" value="1"/>
</dbReference>
<accession>A0A6A4NKU3</accession>
<sequence>MVQIEVASLFDYAMKGQWREILEAYKNNPGTLEAKITKAEETVLHMAVYVGQTCLVKTLLDNITEDMSLTILNVQNLKGNTLLHIAAELGNVDICKDIVKRDPGLICILNNEGETPLFLAATHGKKDAFFCLHGHLQSKDDYSLCRKSNGDTILHSTICSEYFGLALQILGLYPHLADSVNEDGLTPLHILARKPNCFLSCTRMELYERIVYSCLFVDEVQEEANDLCNNHADTDHNPKNYETCMNFLSLFKTALKVLTTGKDFNAATDDVENDVSQKSYLRREQAKKEKRPYRFPPNWVVIIHFLSLTVKILLIICGVGASWLGKIQRKKERHMRAKQVMNELIERASLYMYDDVLGRNPHAYALQHGRGNESISNSSYMKKRNSKERTIESPILIAARMGVAEMVENILDKFPVAIHDVDTNNKNVVLLAIENRQPRVYRLLSKMDLIKESAFRQVDNEGNSAVHLAATYRNHKPWRVPGAAMQMQWEYKWYKLVKNSMPPNFYERYNNKGETAKQIFMNTHGHLVKEGSKWLCNTAESCSVVAALVAAVAFTTSTAIPGGPNQESGIPIFQGRTAFKLFALASLVALCSSVTSLVLFLSILSSRFQEKDFVADLPKKLLVGLTTLLTSIASVLISFCAGHYFVIEDQMKVAVYPIYAATCLPISFFAFVQLPLYIDLTSAIFRKVPQRSYKMFSH</sequence>
<keyword evidence="5" id="KW-1185">Reference proteome</keyword>